<evidence type="ECO:0000313" key="3">
    <source>
        <dbReference type="Proteomes" id="UP001501710"/>
    </source>
</evidence>
<sequence>MGIVASRRGGRAAGSSGRLRLAGLVLLVIAGAVAAMVVVGIVRKGPSSTGSDTVAAPAGRGGGDAIARYQQRLRQVPGDYQTWAALGGAYVEQARISADPSYYPKAEGTLRRSLALQPSGNYAAMVGMGALANARHDFRAAARWGEEAKKINASSPGVFGVLTDAYTQLGDYAAATAAVGRMTRLAPGVSSFTRASYELEMHGNRDGARTLLLQALEAAYVPSDIAYCRYYLGELAFHAGDFPQAAHQYRLAYNSDKSYTPALEGIAKTAVRRGDHDSAVKAYQAVVSRMPLPQYIMEYLELLNALGRKDQAAQQGRLLDSTQRLLAANGVADNLSAAEYAADTGDARRALEQARAEWRRRHSVIVADALAWALHLNGKDRQALGFAAKATRLGWRNAQFYQHKAAIERALGDHQAARRDRARALRANPHLDEKVPALGRVR</sequence>
<keyword evidence="3" id="KW-1185">Reference proteome</keyword>
<keyword evidence="1" id="KW-0472">Membrane</keyword>
<proteinExistence type="predicted"/>
<protein>
    <recommendedName>
        <fullName evidence="4">Tetratricopeptide repeat protein</fullName>
    </recommendedName>
</protein>
<comment type="caution">
    <text evidence="2">The sequence shown here is derived from an EMBL/GenBank/DDBJ whole genome shotgun (WGS) entry which is preliminary data.</text>
</comment>
<keyword evidence="1" id="KW-1133">Transmembrane helix</keyword>
<dbReference type="RefSeq" id="WP_344892601.1">
    <property type="nucleotide sequence ID" value="NZ_BAABAS010000004.1"/>
</dbReference>
<evidence type="ECO:0008006" key="4">
    <source>
        <dbReference type="Google" id="ProtNLM"/>
    </source>
</evidence>
<dbReference type="Gene3D" id="1.25.40.10">
    <property type="entry name" value="Tetratricopeptide repeat domain"/>
    <property type="match status" value="2"/>
</dbReference>
<evidence type="ECO:0000256" key="1">
    <source>
        <dbReference type="SAM" id="Phobius"/>
    </source>
</evidence>
<dbReference type="InterPro" id="IPR011990">
    <property type="entry name" value="TPR-like_helical_dom_sf"/>
</dbReference>
<keyword evidence="1" id="KW-0812">Transmembrane</keyword>
<accession>A0ABP8BWA9</accession>
<dbReference type="InterPro" id="IPR019734">
    <property type="entry name" value="TPR_rpt"/>
</dbReference>
<dbReference type="SMART" id="SM00028">
    <property type="entry name" value="TPR"/>
    <property type="match status" value="4"/>
</dbReference>
<organism evidence="2 3">
    <name type="scientific">Actinomadura meridiana</name>
    <dbReference type="NCBI Taxonomy" id="559626"/>
    <lineage>
        <taxon>Bacteria</taxon>
        <taxon>Bacillati</taxon>
        <taxon>Actinomycetota</taxon>
        <taxon>Actinomycetes</taxon>
        <taxon>Streptosporangiales</taxon>
        <taxon>Thermomonosporaceae</taxon>
        <taxon>Actinomadura</taxon>
    </lineage>
</organism>
<name>A0ABP8BWA9_9ACTN</name>
<dbReference type="Proteomes" id="UP001501710">
    <property type="component" value="Unassembled WGS sequence"/>
</dbReference>
<gene>
    <name evidence="2" type="ORF">GCM10022254_17830</name>
</gene>
<dbReference type="EMBL" id="BAABAS010000004">
    <property type="protein sequence ID" value="GAA4228233.1"/>
    <property type="molecule type" value="Genomic_DNA"/>
</dbReference>
<dbReference type="SUPFAM" id="SSF48452">
    <property type="entry name" value="TPR-like"/>
    <property type="match status" value="1"/>
</dbReference>
<reference evidence="3" key="1">
    <citation type="journal article" date="2019" name="Int. J. Syst. Evol. Microbiol.">
        <title>The Global Catalogue of Microorganisms (GCM) 10K type strain sequencing project: providing services to taxonomists for standard genome sequencing and annotation.</title>
        <authorList>
            <consortium name="The Broad Institute Genomics Platform"/>
            <consortium name="The Broad Institute Genome Sequencing Center for Infectious Disease"/>
            <person name="Wu L."/>
            <person name="Ma J."/>
        </authorList>
    </citation>
    <scope>NUCLEOTIDE SEQUENCE [LARGE SCALE GENOMIC DNA]</scope>
    <source>
        <strain evidence="3">JCM 17440</strain>
    </source>
</reference>
<feature type="transmembrane region" description="Helical" evidence="1">
    <location>
        <begin position="21"/>
        <end position="42"/>
    </location>
</feature>
<evidence type="ECO:0000313" key="2">
    <source>
        <dbReference type="EMBL" id="GAA4228233.1"/>
    </source>
</evidence>